<protein>
    <submittedName>
        <fullName evidence="4">Baseplate J protein</fullName>
    </submittedName>
</protein>
<dbReference type="InterPro" id="IPR058530">
    <property type="entry name" value="Baseplate_J-like_C"/>
</dbReference>
<feature type="domain" description="Baseplate J-like central" evidence="2">
    <location>
        <begin position="183"/>
        <end position="253"/>
    </location>
</feature>
<sequence>MNEGTTMESIMGRMLDRIPNDLDKREGSIIYDALAPAAAELAQLYIELDLQLRFAYGTTSSGEYLALRTADYGVDRQLASPSRREGLFFGRGDEPLDVPIGSRYSAEDLIYVVREKMGSGVFVLECETPGAAGNTYYGPLLPVDYVNGLDRAELGDVLVPGEDDESDEALRARYLHRVRNPSSGGNAADYRDWAMSVAGVGGAKVYPLWDGPGTVKVVIVDSDKRPASPTLVAETAGQIETKRPIGAAVTVVSASAAPITVTSTVVLAAGYTLQAVTDAFAAALETHFRSIAFSASYVSIAGIGVLLLSVPGVLDYTGLTLNGGTGNVALDDEEIPTLAGAELGV</sequence>
<feature type="domain" description="Baseplate J-like C-terminal" evidence="3">
    <location>
        <begin position="259"/>
        <end position="339"/>
    </location>
</feature>
<dbReference type="AlphaFoldDB" id="A0A2R5F444"/>
<organism evidence="4 5">
    <name type="scientific">Paenibacillus agaridevorans</name>
    <dbReference type="NCBI Taxonomy" id="171404"/>
    <lineage>
        <taxon>Bacteria</taxon>
        <taxon>Bacillati</taxon>
        <taxon>Bacillota</taxon>
        <taxon>Bacilli</taxon>
        <taxon>Bacillales</taxon>
        <taxon>Paenibacillaceae</taxon>
        <taxon>Paenibacillus</taxon>
    </lineage>
</organism>
<evidence type="ECO:0000313" key="5">
    <source>
        <dbReference type="Proteomes" id="UP000245202"/>
    </source>
</evidence>
<dbReference type="InterPro" id="IPR052399">
    <property type="entry name" value="Phage_Baseplate_Assmbl_Protein"/>
</dbReference>
<dbReference type="PANTHER" id="PTHR37829:SF3">
    <property type="entry name" value="PROTEIN JAYE-RELATED"/>
    <property type="match status" value="1"/>
</dbReference>
<name>A0A2R5F444_9BACL</name>
<dbReference type="Pfam" id="PF26078">
    <property type="entry name" value="Baseplate_J_M"/>
    <property type="match status" value="1"/>
</dbReference>
<evidence type="ECO:0000313" key="4">
    <source>
        <dbReference type="EMBL" id="GBG11333.1"/>
    </source>
</evidence>
<dbReference type="InterPro" id="IPR058531">
    <property type="entry name" value="Baseplate_J_M"/>
</dbReference>
<evidence type="ECO:0000256" key="1">
    <source>
        <dbReference type="ARBA" id="ARBA00038087"/>
    </source>
</evidence>
<keyword evidence="5" id="KW-1185">Reference proteome</keyword>
<comment type="caution">
    <text evidence="4">The sequence shown here is derived from an EMBL/GenBank/DDBJ whole genome shotgun (WGS) entry which is preliminary data.</text>
</comment>
<dbReference type="PANTHER" id="PTHR37829">
    <property type="entry name" value="PHAGE-LIKE ELEMENT PBSX PROTEIN XKDT"/>
    <property type="match status" value="1"/>
</dbReference>
<dbReference type="EMBL" id="BDQX01000394">
    <property type="protein sequence ID" value="GBG11333.1"/>
    <property type="molecule type" value="Genomic_DNA"/>
</dbReference>
<gene>
    <name evidence="4" type="ORF">PAT3040_06134</name>
</gene>
<proteinExistence type="inferred from homology"/>
<accession>A0A2R5F444</accession>
<evidence type="ECO:0000259" key="2">
    <source>
        <dbReference type="Pfam" id="PF26078"/>
    </source>
</evidence>
<reference evidence="4 5" key="1">
    <citation type="submission" date="2017-08" db="EMBL/GenBank/DDBJ databases">
        <title>Substantial Increase in Enzyme Production by Combined Drug-Resistance Mutations in Paenibacillus agaridevorans.</title>
        <authorList>
            <person name="Tanaka Y."/>
            <person name="Funane K."/>
            <person name="Hosaka T."/>
            <person name="Shiwa Y."/>
            <person name="Fujita N."/>
            <person name="Miyazaki T."/>
            <person name="Yoshikawa H."/>
            <person name="Murakami K."/>
            <person name="Kasahara K."/>
            <person name="Inaoka T."/>
            <person name="Hiraga Y."/>
            <person name="Ochi K."/>
        </authorList>
    </citation>
    <scope>NUCLEOTIDE SEQUENCE [LARGE SCALE GENOMIC DNA]</scope>
    <source>
        <strain evidence="4 5">T-3040</strain>
    </source>
</reference>
<dbReference type="RefSeq" id="WP_108995647.1">
    <property type="nucleotide sequence ID" value="NZ_BDQX01000394.1"/>
</dbReference>
<dbReference type="Proteomes" id="UP000245202">
    <property type="component" value="Unassembled WGS sequence"/>
</dbReference>
<evidence type="ECO:0000259" key="3">
    <source>
        <dbReference type="Pfam" id="PF26079"/>
    </source>
</evidence>
<comment type="similarity">
    <text evidence="1">Belongs to the Mu gp47/PBSX XkdT family.</text>
</comment>
<dbReference type="Pfam" id="PF26079">
    <property type="entry name" value="Baseplate_J_C"/>
    <property type="match status" value="1"/>
</dbReference>